<accession>A0A8E2JA41</accession>
<dbReference type="EMBL" id="KV745486">
    <property type="protein sequence ID" value="OCK74404.1"/>
    <property type="molecule type" value="Genomic_DNA"/>
</dbReference>
<dbReference type="PANTHER" id="PTHR20963">
    <property type="entry name" value="MULTIPLE INOSITOL POLYPHOSPHATE PHOSPHATASE-RELATED"/>
    <property type="match status" value="1"/>
</dbReference>
<dbReference type="PANTHER" id="PTHR20963:SF43">
    <property type="entry name" value="PUTATIVE (AFU_ORTHOLOGUE AFUA_7G01240)-RELATED"/>
    <property type="match status" value="1"/>
</dbReference>
<feature type="signal peptide" evidence="2">
    <location>
        <begin position="1"/>
        <end position="18"/>
    </location>
</feature>
<organism evidence="3 4">
    <name type="scientific">Lepidopterella palustris CBS 459.81</name>
    <dbReference type="NCBI Taxonomy" id="1314670"/>
    <lineage>
        <taxon>Eukaryota</taxon>
        <taxon>Fungi</taxon>
        <taxon>Dikarya</taxon>
        <taxon>Ascomycota</taxon>
        <taxon>Pezizomycotina</taxon>
        <taxon>Dothideomycetes</taxon>
        <taxon>Pleosporomycetidae</taxon>
        <taxon>Mytilinidiales</taxon>
        <taxon>Argynnaceae</taxon>
        <taxon>Lepidopterella</taxon>
    </lineage>
</organism>
<keyword evidence="1" id="KW-0378">Hydrolase</keyword>
<evidence type="ECO:0000256" key="2">
    <source>
        <dbReference type="SAM" id="SignalP"/>
    </source>
</evidence>
<name>A0A8E2JA41_9PEZI</name>
<sequence length="538" mass="59370">MHSLISLVVLLLPAFAKAWPRSYPSSGLVSDISLISRYWGQISPYVDNPDNYFSVQDVGLPDGCQVEQAHSLQRHSNRFPTAFFDDGDNDVNFGQKIANWTSVHPQERFTGPLDFLNSWHYILGSGLLTGLGASAEFQAGVAFWNRYGRTLYNASVAQLAYNASFANGTARPKPVLRTTSQSRIENSQINWALGFFGPSFQIVPNPTLANFTSTFDVVIIPEGGTENNTLASYDSCFNDNLNPIGILGDLDLETYLPIYLKDATARMQQYAPAGFIFNVNDTYAMQSICAYEMGYIGSSSFCSLFTLEEWDGFENTLDMEYYNDYAWGNPTGRAQGIGYLQELLARLQNEYIPVSNSSVNSTLTNNAASFPLGRPFYADFTHDDIIISVLTAMSLDYLRDPPSLTAFPPDPHRKFILSHLTPFTGRLITEVIGCSSSNPAPRHSARTQYSPSQYGYSPANAPNKFVRMRLNNGILPLATIRGGECAGRSDGMCAISSFIKSQQNAYALSQYNYACFANYTIAKPTNGQDYDGTIAPSS</sequence>
<keyword evidence="2" id="KW-0732">Signal</keyword>
<keyword evidence="4" id="KW-1185">Reference proteome</keyword>
<dbReference type="AlphaFoldDB" id="A0A8E2JA41"/>
<dbReference type="SUPFAM" id="SSF53254">
    <property type="entry name" value="Phosphoglycerate mutase-like"/>
    <property type="match status" value="1"/>
</dbReference>
<dbReference type="Gene3D" id="3.40.50.1240">
    <property type="entry name" value="Phosphoglycerate mutase-like"/>
    <property type="match status" value="1"/>
</dbReference>
<evidence type="ECO:0000256" key="1">
    <source>
        <dbReference type="ARBA" id="ARBA00022801"/>
    </source>
</evidence>
<evidence type="ECO:0000313" key="4">
    <source>
        <dbReference type="Proteomes" id="UP000250266"/>
    </source>
</evidence>
<dbReference type="InterPro" id="IPR000560">
    <property type="entry name" value="His_Pase_clade-2"/>
</dbReference>
<gene>
    <name evidence="3" type="ORF">K432DRAFT_430041</name>
</gene>
<dbReference type="Pfam" id="PF00328">
    <property type="entry name" value="His_Phos_2"/>
    <property type="match status" value="1"/>
</dbReference>
<reference evidence="3 4" key="1">
    <citation type="journal article" date="2016" name="Nat. Commun.">
        <title>Ectomycorrhizal ecology is imprinted in the genome of the dominant symbiotic fungus Cenococcum geophilum.</title>
        <authorList>
            <consortium name="DOE Joint Genome Institute"/>
            <person name="Peter M."/>
            <person name="Kohler A."/>
            <person name="Ohm R.A."/>
            <person name="Kuo A."/>
            <person name="Krutzmann J."/>
            <person name="Morin E."/>
            <person name="Arend M."/>
            <person name="Barry K.W."/>
            <person name="Binder M."/>
            <person name="Choi C."/>
            <person name="Clum A."/>
            <person name="Copeland A."/>
            <person name="Grisel N."/>
            <person name="Haridas S."/>
            <person name="Kipfer T."/>
            <person name="LaButti K."/>
            <person name="Lindquist E."/>
            <person name="Lipzen A."/>
            <person name="Maire R."/>
            <person name="Meier B."/>
            <person name="Mihaltcheva S."/>
            <person name="Molinier V."/>
            <person name="Murat C."/>
            <person name="Poggeler S."/>
            <person name="Quandt C.A."/>
            <person name="Sperisen C."/>
            <person name="Tritt A."/>
            <person name="Tisserant E."/>
            <person name="Crous P.W."/>
            <person name="Henrissat B."/>
            <person name="Nehls U."/>
            <person name="Egli S."/>
            <person name="Spatafora J.W."/>
            <person name="Grigoriev I.V."/>
            <person name="Martin F.M."/>
        </authorList>
    </citation>
    <scope>NUCLEOTIDE SEQUENCE [LARGE SCALE GENOMIC DNA]</scope>
    <source>
        <strain evidence="3 4">CBS 459.81</strain>
    </source>
</reference>
<protein>
    <submittedName>
        <fullName evidence="3">3-phytase</fullName>
    </submittedName>
</protein>
<dbReference type="CDD" id="cd07061">
    <property type="entry name" value="HP_HAP_like"/>
    <property type="match status" value="1"/>
</dbReference>
<evidence type="ECO:0000313" key="3">
    <source>
        <dbReference type="EMBL" id="OCK74404.1"/>
    </source>
</evidence>
<dbReference type="OrthoDB" id="6509975at2759"/>
<dbReference type="Proteomes" id="UP000250266">
    <property type="component" value="Unassembled WGS sequence"/>
</dbReference>
<proteinExistence type="predicted"/>
<dbReference type="InterPro" id="IPR029033">
    <property type="entry name" value="His_PPase_superfam"/>
</dbReference>
<dbReference type="GO" id="GO:0003993">
    <property type="term" value="F:acid phosphatase activity"/>
    <property type="evidence" value="ECO:0007669"/>
    <property type="project" value="TreeGrafter"/>
</dbReference>
<feature type="chain" id="PRO_5034895299" evidence="2">
    <location>
        <begin position="19"/>
        <end position="538"/>
    </location>
</feature>